<dbReference type="RefSeq" id="WP_057892634.1">
    <property type="nucleotide sequence ID" value="NZ_AZFV01000022.1"/>
</dbReference>
<evidence type="ECO:0000313" key="1">
    <source>
        <dbReference type="EMBL" id="KRM15505.1"/>
    </source>
</evidence>
<name>A0A0R1WCC4_9LACO</name>
<dbReference type="EMBL" id="AZFV01000022">
    <property type="protein sequence ID" value="KRM15505.1"/>
    <property type="molecule type" value="Genomic_DNA"/>
</dbReference>
<organism evidence="1 2">
    <name type="scientific">Companilactobacillus nantensis DSM 16982</name>
    <dbReference type="NCBI Taxonomy" id="1423774"/>
    <lineage>
        <taxon>Bacteria</taxon>
        <taxon>Bacillati</taxon>
        <taxon>Bacillota</taxon>
        <taxon>Bacilli</taxon>
        <taxon>Lactobacillales</taxon>
        <taxon>Lactobacillaceae</taxon>
        <taxon>Companilactobacillus</taxon>
    </lineage>
</organism>
<dbReference type="PATRIC" id="fig|1423774.3.peg.1268"/>
<evidence type="ECO:0000313" key="2">
    <source>
        <dbReference type="Proteomes" id="UP000051302"/>
    </source>
</evidence>
<proteinExistence type="predicted"/>
<protein>
    <recommendedName>
        <fullName evidence="3">DUF1659 domain-containing protein</fullName>
    </recommendedName>
</protein>
<reference evidence="1 2" key="1">
    <citation type="journal article" date="2015" name="Genome Announc.">
        <title>Expanding the biotechnology potential of lactobacilli through comparative genomics of 213 strains and associated genera.</title>
        <authorList>
            <person name="Sun Z."/>
            <person name="Harris H.M."/>
            <person name="McCann A."/>
            <person name="Guo C."/>
            <person name="Argimon S."/>
            <person name="Zhang W."/>
            <person name="Yang X."/>
            <person name="Jeffery I.B."/>
            <person name="Cooney J.C."/>
            <person name="Kagawa T.F."/>
            <person name="Liu W."/>
            <person name="Song Y."/>
            <person name="Salvetti E."/>
            <person name="Wrobel A."/>
            <person name="Rasinkangas P."/>
            <person name="Parkhill J."/>
            <person name="Rea M.C."/>
            <person name="O'Sullivan O."/>
            <person name="Ritari J."/>
            <person name="Douillard F.P."/>
            <person name="Paul Ross R."/>
            <person name="Yang R."/>
            <person name="Briner A.E."/>
            <person name="Felis G.E."/>
            <person name="de Vos W.M."/>
            <person name="Barrangou R."/>
            <person name="Klaenhammer T.R."/>
            <person name="Caufield P.W."/>
            <person name="Cui Y."/>
            <person name="Zhang H."/>
            <person name="O'Toole P.W."/>
        </authorList>
    </citation>
    <scope>NUCLEOTIDE SEQUENCE [LARGE SCALE GENOMIC DNA]</scope>
    <source>
        <strain evidence="1 2">DSM 16982</strain>
    </source>
</reference>
<comment type="caution">
    <text evidence="1">The sequence shown here is derived from an EMBL/GenBank/DDBJ whole genome shotgun (WGS) entry which is preliminary data.</text>
</comment>
<dbReference type="AlphaFoldDB" id="A0A0R1WCC4"/>
<dbReference type="Proteomes" id="UP000051302">
    <property type="component" value="Unassembled WGS sequence"/>
</dbReference>
<sequence length="68" mass="7598">MSWKKTAINITMGNDRYPKGIKVIRFNNIVEDPTAEQIQTFAEGLVLLSDGDSYLGSEIVKHTQQSAK</sequence>
<accession>A0A0R1WCC4</accession>
<keyword evidence="2" id="KW-1185">Reference proteome</keyword>
<evidence type="ECO:0008006" key="3">
    <source>
        <dbReference type="Google" id="ProtNLM"/>
    </source>
</evidence>
<gene>
    <name evidence="1" type="ORF">FD31_GL001221</name>
</gene>